<dbReference type="AlphaFoldDB" id="A0A4R6TRF2"/>
<accession>A0A4R6TRF2</accession>
<comment type="caution">
    <text evidence="1">The sequence shown here is derived from an EMBL/GenBank/DDBJ whole genome shotgun (WGS) entry which is preliminary data.</text>
</comment>
<proteinExistence type="predicted"/>
<name>A0A4R6TRF2_9BACI</name>
<dbReference type="EMBL" id="SNYJ01000022">
    <property type="protein sequence ID" value="TDQ35252.1"/>
    <property type="molecule type" value="Genomic_DNA"/>
</dbReference>
<gene>
    <name evidence="1" type="ORF">EV213_12239</name>
</gene>
<organism evidence="1 2">
    <name type="scientific">Aureibacillus halotolerans</name>
    <dbReference type="NCBI Taxonomy" id="1508390"/>
    <lineage>
        <taxon>Bacteria</taxon>
        <taxon>Bacillati</taxon>
        <taxon>Bacillota</taxon>
        <taxon>Bacilli</taxon>
        <taxon>Bacillales</taxon>
        <taxon>Bacillaceae</taxon>
        <taxon>Aureibacillus</taxon>
    </lineage>
</organism>
<keyword evidence="2" id="KW-1185">Reference proteome</keyword>
<reference evidence="1 2" key="1">
    <citation type="submission" date="2019-03" db="EMBL/GenBank/DDBJ databases">
        <title>Genomic Encyclopedia of Type Strains, Phase IV (KMG-IV): sequencing the most valuable type-strain genomes for metagenomic binning, comparative biology and taxonomic classification.</title>
        <authorList>
            <person name="Goeker M."/>
        </authorList>
    </citation>
    <scope>NUCLEOTIDE SEQUENCE [LARGE SCALE GENOMIC DNA]</scope>
    <source>
        <strain evidence="1 2">DSM 28697</strain>
    </source>
</reference>
<protein>
    <submittedName>
        <fullName evidence="1">Uncharacterized protein</fullName>
    </submittedName>
</protein>
<dbReference type="Proteomes" id="UP000295632">
    <property type="component" value="Unassembled WGS sequence"/>
</dbReference>
<evidence type="ECO:0000313" key="2">
    <source>
        <dbReference type="Proteomes" id="UP000295632"/>
    </source>
</evidence>
<sequence length="136" mass="15975">MSEKSIGKVEIKDLVEINVAEIREGDCFVWEGEEVKGLTIGKRYEIFLHKGNFVHKRDDGTPLSAEIGFKDKRYYRRVKPVQPKEDDRLREDYEALKKTHLALQKAHDNRVERVEALERQNKAYQTLLLCEWEGSK</sequence>
<evidence type="ECO:0000313" key="1">
    <source>
        <dbReference type="EMBL" id="TDQ35252.1"/>
    </source>
</evidence>